<keyword evidence="3" id="KW-1185">Reference proteome</keyword>
<organism evidence="2 3">
    <name type="scientific">Mycolicibacterium rhodesiae (strain NBB3)</name>
    <name type="common">Mycobacterium rhodesiae</name>
    <dbReference type="NCBI Taxonomy" id="710685"/>
    <lineage>
        <taxon>Bacteria</taxon>
        <taxon>Bacillati</taxon>
        <taxon>Actinomycetota</taxon>
        <taxon>Actinomycetes</taxon>
        <taxon>Mycobacteriales</taxon>
        <taxon>Mycobacteriaceae</taxon>
        <taxon>Mycolicibacterium</taxon>
    </lineage>
</organism>
<dbReference type="STRING" id="710685.MycrhN_3037"/>
<feature type="transmembrane region" description="Helical" evidence="1">
    <location>
        <begin position="20"/>
        <end position="42"/>
    </location>
</feature>
<feature type="transmembrane region" description="Helical" evidence="1">
    <location>
        <begin position="313"/>
        <end position="334"/>
    </location>
</feature>
<proteinExistence type="predicted"/>
<keyword evidence="1" id="KW-0472">Membrane</keyword>
<feature type="transmembrane region" description="Helical" evidence="1">
    <location>
        <begin position="181"/>
        <end position="200"/>
    </location>
</feature>
<dbReference type="EMBL" id="CP003169">
    <property type="protein sequence ID" value="AEV73577.1"/>
    <property type="molecule type" value="Genomic_DNA"/>
</dbReference>
<dbReference type="RefSeq" id="WP_014211350.1">
    <property type="nucleotide sequence ID" value="NC_016604.1"/>
</dbReference>
<dbReference type="AlphaFoldDB" id="G8RKH5"/>
<dbReference type="PATRIC" id="fig|710685.3.peg.3039"/>
<feature type="transmembrane region" description="Helical" evidence="1">
    <location>
        <begin position="103"/>
        <end position="123"/>
    </location>
</feature>
<gene>
    <name evidence="2" type="ordered locus">MycrhN_3037</name>
</gene>
<accession>G8RKH5</accession>
<dbReference type="eggNOG" id="ENOG502Z8A4">
    <property type="taxonomic scope" value="Bacteria"/>
</dbReference>
<keyword evidence="1" id="KW-0812">Transmembrane</keyword>
<feature type="transmembrane region" description="Helical" evidence="1">
    <location>
        <begin position="450"/>
        <end position="469"/>
    </location>
</feature>
<dbReference type="Proteomes" id="UP000005442">
    <property type="component" value="Chromosome"/>
</dbReference>
<protein>
    <recommendedName>
        <fullName evidence="4">Fenitrothion hydrolase</fullName>
    </recommendedName>
</protein>
<feature type="transmembrane region" description="Helical" evidence="1">
    <location>
        <begin position="206"/>
        <end position="225"/>
    </location>
</feature>
<keyword evidence="1" id="KW-1133">Transmembrane helix</keyword>
<evidence type="ECO:0000256" key="1">
    <source>
        <dbReference type="SAM" id="Phobius"/>
    </source>
</evidence>
<feature type="transmembrane region" description="Helical" evidence="1">
    <location>
        <begin position="72"/>
        <end position="91"/>
    </location>
</feature>
<feature type="transmembrane region" description="Helical" evidence="1">
    <location>
        <begin position="354"/>
        <end position="376"/>
    </location>
</feature>
<evidence type="ECO:0000313" key="2">
    <source>
        <dbReference type="EMBL" id="AEV73577.1"/>
    </source>
</evidence>
<evidence type="ECO:0000313" key="3">
    <source>
        <dbReference type="Proteomes" id="UP000005442"/>
    </source>
</evidence>
<name>G8RKH5_MYCRN</name>
<dbReference type="KEGG" id="mrh:MycrhN_3037"/>
<dbReference type="HOGENOM" id="CLU_030480_1_0_11"/>
<evidence type="ECO:0008006" key="4">
    <source>
        <dbReference type="Google" id="ProtNLM"/>
    </source>
</evidence>
<reference evidence="2 3" key="1">
    <citation type="submission" date="2011-12" db="EMBL/GenBank/DDBJ databases">
        <title>Complete sequence of Mycobacterium rhodesiae NBB3.</title>
        <authorList>
            <consortium name="US DOE Joint Genome Institute"/>
            <person name="Lucas S."/>
            <person name="Han J."/>
            <person name="Lapidus A."/>
            <person name="Cheng J.-F."/>
            <person name="Goodwin L."/>
            <person name="Pitluck S."/>
            <person name="Peters L."/>
            <person name="Mikhailova N."/>
            <person name="Gu W."/>
            <person name="Detter J.C."/>
            <person name="Han C."/>
            <person name="Tapia R."/>
            <person name="Land M."/>
            <person name="Hauser L."/>
            <person name="Kyrpides N."/>
            <person name="Ivanova N."/>
            <person name="Pagani I."/>
            <person name="Mattes T."/>
            <person name="Holmes A."/>
            <person name="Rutledge P."/>
            <person name="Paulsen I."/>
            <person name="Coleman N."/>
            <person name="Woyke T."/>
        </authorList>
    </citation>
    <scope>NUCLEOTIDE SEQUENCE [LARGE SCALE GENOMIC DNA]</scope>
    <source>
        <strain evidence="2 3">NBB3</strain>
    </source>
</reference>
<sequence length="471" mass="50089">MTEVVLAHGIGGRSDLPIPVWLAMYAAGLVLVITFFGLATLWRTPKLRGIQAGRPVPGKLQRFVDSPHLHRAVRGIGVALLAITLAAAAFGPDDPSRNPAPTWFFVWLWVGVPFASMLIGPFYRALNPLRAISAGLTAVLGKRLAIAAARPGAQQAVAAHSSAVLSPAQPDAPQPRYPKRWGYWPAVVSILVFVWLELVYRDASNPHTVLLFIVVYAALQVAGGVRYGQEWFARADGFEVYSDLVGRLSPLGRRADGRLVWRNPLDGLASVRPRPGLVAVVCTLLGSTAFDGLTRTTVWNALTERASGQPANALLGTVGLLASIGLVTVIYLGAARASTVVGHTESGLQPAAVFVHSLIPIVLGYAIAHYFSFLVFQGQAGYILASDPFGRGWNLFGTTTWQIDYLVISPTTIGLVQVGAIVLGHVTGVVAAHDRAVGYFAKRDAVHAQYALLGAMVLFTFAGIGLLVGSG</sequence>